<dbReference type="AlphaFoldDB" id="A0AA37SXT4"/>
<proteinExistence type="predicted"/>
<evidence type="ECO:0000313" key="4">
    <source>
        <dbReference type="EMBL" id="GLR19790.1"/>
    </source>
</evidence>
<dbReference type="EMBL" id="BSOH01000036">
    <property type="protein sequence ID" value="GLR19790.1"/>
    <property type="molecule type" value="Genomic_DNA"/>
</dbReference>
<feature type="domain" description="SGNH hydrolase-type esterase N-terminal" evidence="3">
    <location>
        <begin position="21"/>
        <end position="167"/>
    </location>
</feature>
<feature type="domain" description="SGNH hydrolase-type esterase" evidence="2">
    <location>
        <begin position="177"/>
        <end position="364"/>
    </location>
</feature>
<dbReference type="GO" id="GO:0004622">
    <property type="term" value="F:phosphatidylcholine lysophospholipase activity"/>
    <property type="evidence" value="ECO:0007669"/>
    <property type="project" value="TreeGrafter"/>
</dbReference>
<dbReference type="SUPFAM" id="SSF52266">
    <property type="entry name" value="SGNH hydrolase"/>
    <property type="match status" value="2"/>
</dbReference>
<dbReference type="InterPro" id="IPR051532">
    <property type="entry name" value="Ester_Hydrolysis_Enzymes"/>
</dbReference>
<dbReference type="Pfam" id="PF13472">
    <property type="entry name" value="Lipase_GDSL_2"/>
    <property type="match status" value="1"/>
</dbReference>
<reference evidence="4" key="2">
    <citation type="submission" date="2023-01" db="EMBL/GenBank/DDBJ databases">
        <title>Draft genome sequence of Portibacter lacus strain NBRC 108769.</title>
        <authorList>
            <person name="Sun Q."/>
            <person name="Mori K."/>
        </authorList>
    </citation>
    <scope>NUCLEOTIDE SEQUENCE</scope>
    <source>
        <strain evidence="4">NBRC 108769</strain>
    </source>
</reference>
<keyword evidence="5" id="KW-1185">Reference proteome</keyword>
<dbReference type="RefSeq" id="WP_235295379.1">
    <property type="nucleotide sequence ID" value="NZ_BSOH01000036.1"/>
</dbReference>
<protein>
    <submittedName>
        <fullName evidence="4">Acetylhydrolase</fullName>
    </submittedName>
</protein>
<feature type="domain" description="SGNH hydrolase-type esterase" evidence="1">
    <location>
        <begin position="441"/>
        <end position="575"/>
    </location>
</feature>
<name>A0AA37SXT4_9BACT</name>
<dbReference type="InterPro" id="IPR032740">
    <property type="entry name" value="GxDLY"/>
</dbReference>
<dbReference type="Proteomes" id="UP001156666">
    <property type="component" value="Unassembled WGS sequence"/>
</dbReference>
<dbReference type="Gene3D" id="2.60.120.260">
    <property type="entry name" value="Galactose-binding domain-like"/>
    <property type="match status" value="1"/>
</dbReference>
<dbReference type="Pfam" id="PF14606">
    <property type="entry name" value="Lipase_GDSL_3"/>
    <property type="match status" value="1"/>
</dbReference>
<accession>A0AA37SXT4</accession>
<gene>
    <name evidence="4" type="ORF">GCM10007940_44060</name>
</gene>
<comment type="caution">
    <text evidence="4">The sequence shown here is derived from an EMBL/GenBank/DDBJ whole genome shotgun (WGS) entry which is preliminary data.</text>
</comment>
<reference evidence="4" key="1">
    <citation type="journal article" date="2014" name="Int. J. Syst. Evol. Microbiol.">
        <title>Complete genome sequence of Corynebacterium casei LMG S-19264T (=DSM 44701T), isolated from a smear-ripened cheese.</title>
        <authorList>
            <consortium name="US DOE Joint Genome Institute (JGI-PGF)"/>
            <person name="Walter F."/>
            <person name="Albersmeier A."/>
            <person name="Kalinowski J."/>
            <person name="Ruckert C."/>
        </authorList>
    </citation>
    <scope>NUCLEOTIDE SEQUENCE</scope>
    <source>
        <strain evidence="4">NBRC 108769</strain>
    </source>
</reference>
<dbReference type="PANTHER" id="PTHR30383:SF5">
    <property type="entry name" value="SGNH HYDROLASE-TYPE ESTERASE DOMAIN-CONTAINING PROTEIN"/>
    <property type="match status" value="1"/>
</dbReference>
<dbReference type="InterPro" id="IPR036514">
    <property type="entry name" value="SGNH_hydro_sf"/>
</dbReference>
<dbReference type="Gene3D" id="3.40.50.1110">
    <property type="entry name" value="SGNH hydrolase"/>
    <property type="match status" value="2"/>
</dbReference>
<organism evidence="4 5">
    <name type="scientific">Portibacter lacus</name>
    <dbReference type="NCBI Taxonomy" id="1099794"/>
    <lineage>
        <taxon>Bacteria</taxon>
        <taxon>Pseudomonadati</taxon>
        <taxon>Bacteroidota</taxon>
        <taxon>Saprospiria</taxon>
        <taxon>Saprospirales</taxon>
        <taxon>Haliscomenobacteraceae</taxon>
        <taxon>Portibacter</taxon>
    </lineage>
</organism>
<dbReference type="PANTHER" id="PTHR30383">
    <property type="entry name" value="THIOESTERASE 1/PROTEASE 1/LYSOPHOSPHOLIPASE L1"/>
    <property type="match status" value="1"/>
</dbReference>
<dbReference type="CDD" id="cd01844">
    <property type="entry name" value="SGNH_hydrolase_like_6"/>
    <property type="match status" value="1"/>
</dbReference>
<sequence length="587" mass="66622">MNIRSIFTILFLALAYLGNAQWYDPSEYLEGQAWPDETKSTYDRLPARAEGSVAGDVWGNSLRSAGLMVRFRSNAKNIVIRYGVSDKNFGMNHMPATGKSGVDLYAIDSDGKELWCAGRRSFSDTIVYRFNHLNPNDRYHKKGREYRLYLPLYNHVEWMEIGVDDGDYFEFVSPRPEKPIVVYGTSIAQGACALRPGMAWTAIVGRAMDRPLINLGFSGSGRLEQPVLDLIAEIDAKVYVLDCLPNLSLTAWEKYKIKSDQDLIDRVLNAVRFLKSKHPETPVLLVEHAGYTEAGVSEKREKDYAVVNDLQEEAFRQLKEEGVQGLFYLTKEDIGLSVDAMVDGVHPTDLGMMQYAVAYEKKLRSILAEPTGFFSTTLPITQYREPGNYDWEKRHLEILALNKSNPPKQVIIANSIVHYWGGKPAANMARDSESWDKIFTPAGLRNMAYGWDRIENVLWRVYHGELDGFEAKRVLVMIGTNNIHLNSDEEIIAGLDLLVEAIKNRQPKAEIVLMGLLPRRDYVERIQALNLEIARLSEKHRIKYDYLGNVFVDDDGNLKEELFSDGLHPNLEGYQKMSGHLANIVKQ</sequence>
<evidence type="ECO:0000259" key="2">
    <source>
        <dbReference type="Pfam" id="PF14606"/>
    </source>
</evidence>
<dbReference type="Pfam" id="PF14607">
    <property type="entry name" value="GxDLY"/>
    <property type="match status" value="1"/>
</dbReference>
<evidence type="ECO:0000313" key="5">
    <source>
        <dbReference type="Proteomes" id="UP001156666"/>
    </source>
</evidence>
<evidence type="ECO:0000259" key="1">
    <source>
        <dbReference type="Pfam" id="PF13472"/>
    </source>
</evidence>
<dbReference type="InterPro" id="IPR013830">
    <property type="entry name" value="SGNH_hydro"/>
</dbReference>
<evidence type="ECO:0000259" key="3">
    <source>
        <dbReference type="Pfam" id="PF14607"/>
    </source>
</evidence>